<evidence type="ECO:0000313" key="3">
    <source>
        <dbReference type="EMBL" id="OWS69069.1"/>
    </source>
</evidence>
<dbReference type="InterPro" id="IPR051807">
    <property type="entry name" value="Sec-metab_biosynth-assoc"/>
</dbReference>
<organism evidence="3 4">
    <name type="scientific">Polynucleobacter campilacus</name>
    <dbReference type="NCBI Taxonomy" id="1743163"/>
    <lineage>
        <taxon>Bacteria</taxon>
        <taxon>Pseudomonadati</taxon>
        <taxon>Pseudomonadota</taxon>
        <taxon>Betaproteobacteria</taxon>
        <taxon>Burkholderiales</taxon>
        <taxon>Burkholderiaceae</taxon>
        <taxon>Polynucleobacter</taxon>
    </lineage>
</organism>
<dbReference type="EMBL" id="NGUP01000004">
    <property type="protein sequence ID" value="OWS69069.1"/>
    <property type="molecule type" value="Genomic_DNA"/>
</dbReference>
<proteinExistence type="inferred from homology"/>
<dbReference type="InterPro" id="IPR011008">
    <property type="entry name" value="Dimeric_a/b-barrel"/>
</dbReference>
<evidence type="ECO:0000259" key="2">
    <source>
        <dbReference type="Pfam" id="PF03795"/>
    </source>
</evidence>
<dbReference type="OrthoDB" id="9797014at2"/>
<evidence type="ECO:0000256" key="1">
    <source>
        <dbReference type="ARBA" id="ARBA00007689"/>
    </source>
</evidence>
<evidence type="ECO:0000313" key="4">
    <source>
        <dbReference type="Proteomes" id="UP000197528"/>
    </source>
</evidence>
<dbReference type="SUPFAM" id="SSF54909">
    <property type="entry name" value="Dimeric alpha+beta barrel"/>
    <property type="match status" value="1"/>
</dbReference>
<accession>A0A254PRE0</accession>
<feature type="domain" description="YCII-related" evidence="2">
    <location>
        <begin position="1"/>
        <end position="87"/>
    </location>
</feature>
<dbReference type="PANTHER" id="PTHR33606">
    <property type="entry name" value="PROTEIN YCII"/>
    <property type="match status" value="1"/>
</dbReference>
<dbReference type="InterPro" id="IPR005545">
    <property type="entry name" value="YCII"/>
</dbReference>
<name>A0A254PRE0_9BURK</name>
<keyword evidence="4" id="KW-1185">Reference proteome</keyword>
<sequence>MIFAILLMDRPGTAQLRVEVRPEHRAYLAQQAERMAFAGPLTSEDGKTVVGSLLGMDFPSRADVDTWLKDEPFTKAGVYEKPIIHVFNNMWEQKVGFPPAK</sequence>
<reference evidence="3 4" key="1">
    <citation type="submission" date="2017-05" db="EMBL/GenBank/DDBJ databases">
        <title>Genome of Polynucleobacter sp. MWH-Feld-100.</title>
        <authorList>
            <person name="Hahn M.W."/>
        </authorList>
    </citation>
    <scope>NUCLEOTIDE SEQUENCE [LARGE SCALE GENOMIC DNA]</scope>
    <source>
        <strain evidence="3 4">MWH-Feld-100</strain>
    </source>
</reference>
<dbReference type="PANTHER" id="PTHR33606:SF3">
    <property type="entry name" value="PROTEIN YCII"/>
    <property type="match status" value="1"/>
</dbReference>
<dbReference type="Pfam" id="PF03795">
    <property type="entry name" value="YCII"/>
    <property type="match status" value="1"/>
</dbReference>
<dbReference type="Gene3D" id="3.30.70.1060">
    <property type="entry name" value="Dimeric alpha+beta barrel"/>
    <property type="match status" value="1"/>
</dbReference>
<dbReference type="Proteomes" id="UP000197528">
    <property type="component" value="Unassembled WGS sequence"/>
</dbReference>
<comment type="similarity">
    <text evidence="1">Belongs to the YciI family.</text>
</comment>
<gene>
    <name evidence="3" type="ORF">CBI31_08305</name>
</gene>
<dbReference type="RefSeq" id="WP_088525948.1">
    <property type="nucleotide sequence ID" value="NZ_NGUP01000004.1"/>
</dbReference>
<protein>
    <recommendedName>
        <fullName evidence="2">YCII-related domain-containing protein</fullName>
    </recommendedName>
</protein>
<dbReference type="AlphaFoldDB" id="A0A254PRE0"/>
<comment type="caution">
    <text evidence="3">The sequence shown here is derived from an EMBL/GenBank/DDBJ whole genome shotgun (WGS) entry which is preliminary data.</text>
</comment>